<evidence type="ECO:0000313" key="3">
    <source>
        <dbReference type="Proteomes" id="UP000702952"/>
    </source>
</evidence>
<gene>
    <name evidence="2" type="ORF">G6M46_13740</name>
</gene>
<comment type="caution">
    <text evidence="2">The sequence shown here is derived from an EMBL/GenBank/DDBJ whole genome shotgun (WGS) entry which is preliminary data.</text>
</comment>
<dbReference type="SMART" id="SM00860">
    <property type="entry name" value="SMI1_KNR4"/>
    <property type="match status" value="1"/>
</dbReference>
<dbReference type="InterPro" id="IPR018958">
    <property type="entry name" value="Knr4/Smi1-like_dom"/>
</dbReference>
<evidence type="ECO:0000259" key="1">
    <source>
        <dbReference type="SMART" id="SM00860"/>
    </source>
</evidence>
<dbReference type="Proteomes" id="UP000702952">
    <property type="component" value="Unassembled WGS sequence"/>
</dbReference>
<accession>A0AA44F4J3</accession>
<dbReference type="RefSeq" id="WP_065660515.1">
    <property type="nucleotide sequence ID" value="NZ_CP123840.1"/>
</dbReference>
<feature type="domain" description="Knr4/Smi1-like" evidence="1">
    <location>
        <begin position="27"/>
        <end position="175"/>
    </location>
</feature>
<evidence type="ECO:0000313" key="2">
    <source>
        <dbReference type="EMBL" id="NTC29224.1"/>
    </source>
</evidence>
<dbReference type="Gene3D" id="3.40.1580.10">
    <property type="entry name" value="SMI1/KNR4-like"/>
    <property type="match status" value="1"/>
</dbReference>
<dbReference type="Pfam" id="PF09346">
    <property type="entry name" value="SMI1_KNR4"/>
    <property type="match status" value="1"/>
</dbReference>
<sequence length="191" mass="21963">MDLESLNPQVFKMWELQRNGGPDFFQPSTREDIEEIELLVERPIPEDYRDFLLKYSAIGGSIEVGAYFFPCNFKKRSVIAGNLSLVPWAKMTISAIRAYCNPHPDFEGVKPRISRELLPLARDNYSTLLIDLRPESFGNVLYLPYVRKQVFGKHPNYGWGNVGYVAPSFTDFIRELGTEAELKARYPHRVA</sequence>
<proteinExistence type="predicted"/>
<dbReference type="InterPro" id="IPR037883">
    <property type="entry name" value="Knr4/Smi1-like_sf"/>
</dbReference>
<organism evidence="2 3">
    <name type="scientific">Agrobacterium tumefaciens</name>
    <dbReference type="NCBI Taxonomy" id="358"/>
    <lineage>
        <taxon>Bacteria</taxon>
        <taxon>Pseudomonadati</taxon>
        <taxon>Pseudomonadota</taxon>
        <taxon>Alphaproteobacteria</taxon>
        <taxon>Hyphomicrobiales</taxon>
        <taxon>Rhizobiaceae</taxon>
        <taxon>Rhizobium/Agrobacterium group</taxon>
        <taxon>Agrobacterium</taxon>
        <taxon>Agrobacterium tumefaciens complex</taxon>
    </lineage>
</organism>
<name>A0AA44F4J3_AGRTU</name>
<dbReference type="EMBL" id="JAAMAY010000021">
    <property type="protein sequence ID" value="NTC29224.1"/>
    <property type="molecule type" value="Genomic_DNA"/>
</dbReference>
<dbReference type="SUPFAM" id="SSF160631">
    <property type="entry name" value="SMI1/KNR4-like"/>
    <property type="match status" value="1"/>
</dbReference>
<protein>
    <submittedName>
        <fullName evidence="2">SMI1/KNR4 family protein</fullName>
    </submittedName>
</protein>
<dbReference type="AlphaFoldDB" id="A0AA44F4J3"/>
<reference evidence="2" key="1">
    <citation type="journal article" date="2020" name="Science">
        <title>Unexpected conservation and global transmission of agrobacterial virulence plasmids.</title>
        <authorList>
            <person name="Weisberg A.J."/>
            <person name="Davis E.W. 2nd"/>
            <person name="Tabima J."/>
            <person name="Belcher M.S."/>
            <person name="Miller M."/>
            <person name="Kuo C.H."/>
            <person name="Loper J.E."/>
            <person name="Grunwald N.J."/>
            <person name="Putnam M.L."/>
            <person name="Chang J.H."/>
        </authorList>
    </citation>
    <scope>NUCLEOTIDE SEQUENCE</scope>
    <source>
        <strain evidence="2">17-1853-1a</strain>
    </source>
</reference>